<reference evidence="2" key="1">
    <citation type="submission" date="2017-08" db="EMBL/GenBank/DDBJ databases">
        <title>A dynamic microbial community with high functional redundancy inhabits the cold, oxic subseafloor aquifer.</title>
        <authorList>
            <person name="Tully B.J."/>
            <person name="Wheat C.G."/>
            <person name="Glazer B.T."/>
            <person name="Huber J.A."/>
        </authorList>
    </citation>
    <scope>NUCLEOTIDE SEQUENCE [LARGE SCALE GENOMIC DNA]</scope>
</reference>
<gene>
    <name evidence="1" type="ORF">COB11_06865</name>
</gene>
<accession>A0A2A4YD66</accession>
<comment type="caution">
    <text evidence="1">The sequence shown here is derived from an EMBL/GenBank/DDBJ whole genome shotgun (WGS) entry which is preliminary data.</text>
</comment>
<dbReference type="AlphaFoldDB" id="A0A2A4YD66"/>
<dbReference type="Proteomes" id="UP000217838">
    <property type="component" value="Unassembled WGS sequence"/>
</dbReference>
<evidence type="ECO:0000313" key="2">
    <source>
        <dbReference type="Proteomes" id="UP000217838"/>
    </source>
</evidence>
<name>A0A2A4YD66_UNCAE</name>
<proteinExistence type="predicted"/>
<evidence type="ECO:0000313" key="1">
    <source>
        <dbReference type="EMBL" id="PCI92654.1"/>
    </source>
</evidence>
<dbReference type="EMBL" id="NVUU01000091">
    <property type="protein sequence ID" value="PCI92654.1"/>
    <property type="molecule type" value="Genomic_DNA"/>
</dbReference>
<sequence>MKNLEENNLIKFKNLTRKKETIMANFKVKGIRRGVEFTASISVDIAAAEMHAGETVENIVEHCAKIGIKEFKGAEFEFEGISAL</sequence>
<protein>
    <submittedName>
        <fullName evidence="1">Uncharacterized protein</fullName>
    </submittedName>
</protein>
<organism evidence="1 2">
    <name type="scientific">Aerophobetes bacterium</name>
    <dbReference type="NCBI Taxonomy" id="2030807"/>
    <lineage>
        <taxon>Bacteria</taxon>
        <taxon>Candidatus Aerophobota</taxon>
    </lineage>
</organism>